<dbReference type="EMBL" id="SKBQ01000049">
    <property type="protein sequence ID" value="TPX11395.1"/>
    <property type="molecule type" value="Genomic_DNA"/>
</dbReference>
<evidence type="ECO:0000313" key="2">
    <source>
        <dbReference type="Proteomes" id="UP000319257"/>
    </source>
</evidence>
<dbReference type="Proteomes" id="UP000319257">
    <property type="component" value="Unassembled WGS sequence"/>
</dbReference>
<proteinExistence type="predicted"/>
<name>A0A507ALC1_9PEZI</name>
<reference evidence="1 2" key="1">
    <citation type="submission" date="2019-06" db="EMBL/GenBank/DDBJ databases">
        <title>Draft genome sequence of the filamentous fungus Phialemoniopsis curvata isolated from diesel fuel.</title>
        <authorList>
            <person name="Varaljay V.A."/>
            <person name="Lyon W.J."/>
            <person name="Crouch A.L."/>
            <person name="Drake C.E."/>
            <person name="Hollomon J.M."/>
            <person name="Nadeau L.J."/>
            <person name="Nunn H.S."/>
            <person name="Stevenson B.S."/>
            <person name="Bojanowski C.L."/>
            <person name="Crookes-Goodson W.J."/>
        </authorList>
    </citation>
    <scope>NUCLEOTIDE SEQUENCE [LARGE SCALE GENOMIC DNA]</scope>
    <source>
        <strain evidence="1 2">D216</strain>
    </source>
</reference>
<dbReference type="GeneID" id="41975261"/>
<dbReference type="AlphaFoldDB" id="A0A507ALC1"/>
<dbReference type="RefSeq" id="XP_030993106.1">
    <property type="nucleotide sequence ID" value="XM_031142600.1"/>
</dbReference>
<gene>
    <name evidence="1" type="ORF">E0L32_007814</name>
</gene>
<protein>
    <submittedName>
        <fullName evidence="1">Uncharacterized protein</fullName>
    </submittedName>
</protein>
<evidence type="ECO:0000313" key="1">
    <source>
        <dbReference type="EMBL" id="TPX11395.1"/>
    </source>
</evidence>
<accession>A0A507ALC1</accession>
<dbReference type="InParanoid" id="A0A507ALC1"/>
<sequence>MYLLLRRLPDAFAQLITKCVSDDALEVKDLRTSIASYRKPSQEQLNWWLDLMNRIGLSTLGISKDTNDWSIMQEDEFGKLKETFKRWKDELCVRVVEWDLIFLILEKNLPLSDDTRPE</sequence>
<comment type="caution">
    <text evidence="1">The sequence shown here is derived from an EMBL/GenBank/DDBJ whole genome shotgun (WGS) entry which is preliminary data.</text>
</comment>
<keyword evidence="2" id="KW-1185">Reference proteome</keyword>
<organism evidence="1 2">
    <name type="scientific">Thyridium curvatum</name>
    <dbReference type="NCBI Taxonomy" id="1093900"/>
    <lineage>
        <taxon>Eukaryota</taxon>
        <taxon>Fungi</taxon>
        <taxon>Dikarya</taxon>
        <taxon>Ascomycota</taxon>
        <taxon>Pezizomycotina</taxon>
        <taxon>Sordariomycetes</taxon>
        <taxon>Sordariomycetidae</taxon>
        <taxon>Thyridiales</taxon>
        <taxon>Thyridiaceae</taxon>
        <taxon>Thyridium</taxon>
    </lineage>
</organism>